<dbReference type="GO" id="GO:0005886">
    <property type="term" value="C:plasma membrane"/>
    <property type="evidence" value="ECO:0007669"/>
    <property type="project" value="TreeGrafter"/>
</dbReference>
<accession>A0A016QP68</accession>
<evidence type="ECO:0000256" key="3">
    <source>
        <dbReference type="ARBA" id="ARBA00022729"/>
    </source>
</evidence>
<sequence length="132" mass="13779">MRFLLSLLAALTLASALAHTEVTGITPAAGARVVAPKTVTLTFGEPVNLRFSTFKVVPLPAGADAAQTAAAALARKDDAKLRADTAPVLTGMAARVTLPLHSGLKPGTYLILWRLLSEDGHPVTGHSTFQVR</sequence>
<dbReference type="InterPro" id="IPR014756">
    <property type="entry name" value="Ig_E-set"/>
</dbReference>
<organism evidence="7 8">
    <name type="scientific">Deinococcus phoenicis</name>
    <dbReference type="NCBI Taxonomy" id="1476583"/>
    <lineage>
        <taxon>Bacteria</taxon>
        <taxon>Thermotogati</taxon>
        <taxon>Deinococcota</taxon>
        <taxon>Deinococci</taxon>
        <taxon>Deinococcales</taxon>
        <taxon>Deinococcaceae</taxon>
        <taxon>Deinococcus</taxon>
    </lineage>
</organism>
<dbReference type="STRING" id="1476583.DEIPH_ctg033orf0092"/>
<feature type="chain" id="PRO_5001485586" evidence="5">
    <location>
        <begin position="21"/>
        <end position="132"/>
    </location>
</feature>
<dbReference type="SUPFAM" id="SSF81296">
    <property type="entry name" value="E set domains"/>
    <property type="match status" value="1"/>
</dbReference>
<evidence type="ECO:0000256" key="2">
    <source>
        <dbReference type="ARBA" id="ARBA00022723"/>
    </source>
</evidence>
<dbReference type="GO" id="GO:0030313">
    <property type="term" value="C:cell envelope"/>
    <property type="evidence" value="ECO:0007669"/>
    <property type="project" value="UniProtKB-SubCell"/>
</dbReference>
<dbReference type="RefSeq" id="WP_034357951.1">
    <property type="nucleotide sequence ID" value="NZ_JHAC01000033.1"/>
</dbReference>
<dbReference type="Pfam" id="PF04234">
    <property type="entry name" value="CopC"/>
    <property type="match status" value="1"/>
</dbReference>
<keyword evidence="3 5" id="KW-0732">Signal</keyword>
<protein>
    <submittedName>
        <fullName evidence="7">Copper resistance protein CopC</fullName>
    </submittedName>
</protein>
<dbReference type="PATRIC" id="fig|1476583.3.peg.2245"/>
<proteinExistence type="predicted"/>
<dbReference type="InterPro" id="IPR014755">
    <property type="entry name" value="Cu-Rt/internalin_Ig-like"/>
</dbReference>
<feature type="domain" description="CopC" evidence="6">
    <location>
        <begin position="19"/>
        <end position="131"/>
    </location>
</feature>
<dbReference type="GO" id="GO:0005507">
    <property type="term" value="F:copper ion binding"/>
    <property type="evidence" value="ECO:0007669"/>
    <property type="project" value="InterPro"/>
</dbReference>
<dbReference type="GO" id="GO:0042597">
    <property type="term" value="C:periplasmic space"/>
    <property type="evidence" value="ECO:0007669"/>
    <property type="project" value="InterPro"/>
</dbReference>
<gene>
    <name evidence="7" type="ORF">DEIPH_ctg033orf0092</name>
</gene>
<name>A0A016QP68_9DEIO</name>
<dbReference type="AlphaFoldDB" id="A0A016QP68"/>
<evidence type="ECO:0000256" key="1">
    <source>
        <dbReference type="ARBA" id="ARBA00004196"/>
    </source>
</evidence>
<dbReference type="OrthoDB" id="2353937at2"/>
<keyword evidence="2" id="KW-0479">Metal-binding</keyword>
<dbReference type="PANTHER" id="PTHR34820">
    <property type="entry name" value="INNER MEMBRANE PROTEIN YEBZ"/>
    <property type="match status" value="1"/>
</dbReference>
<dbReference type="InterPro" id="IPR007348">
    <property type="entry name" value="CopC_dom"/>
</dbReference>
<dbReference type="Proteomes" id="UP000020492">
    <property type="component" value="Unassembled WGS sequence"/>
</dbReference>
<evidence type="ECO:0000256" key="5">
    <source>
        <dbReference type="SAM" id="SignalP"/>
    </source>
</evidence>
<dbReference type="GO" id="GO:0046688">
    <property type="term" value="P:response to copper ion"/>
    <property type="evidence" value="ECO:0007669"/>
    <property type="project" value="InterPro"/>
</dbReference>
<dbReference type="Gene3D" id="2.60.40.1220">
    <property type="match status" value="1"/>
</dbReference>
<keyword evidence="4" id="KW-0186">Copper</keyword>
<dbReference type="EMBL" id="JHAC01000033">
    <property type="protein sequence ID" value="EYB67672.1"/>
    <property type="molecule type" value="Genomic_DNA"/>
</dbReference>
<dbReference type="InterPro" id="IPR032694">
    <property type="entry name" value="CopC/D"/>
</dbReference>
<dbReference type="PANTHER" id="PTHR34820:SF4">
    <property type="entry name" value="INNER MEMBRANE PROTEIN YEBZ"/>
    <property type="match status" value="1"/>
</dbReference>
<dbReference type="GO" id="GO:0006825">
    <property type="term" value="P:copper ion transport"/>
    <property type="evidence" value="ECO:0007669"/>
    <property type="project" value="InterPro"/>
</dbReference>
<evidence type="ECO:0000313" key="8">
    <source>
        <dbReference type="Proteomes" id="UP000020492"/>
    </source>
</evidence>
<evidence type="ECO:0000256" key="4">
    <source>
        <dbReference type="ARBA" id="ARBA00023008"/>
    </source>
</evidence>
<feature type="signal peptide" evidence="5">
    <location>
        <begin position="1"/>
        <end position="20"/>
    </location>
</feature>
<comment type="subcellular location">
    <subcellularLocation>
        <location evidence="1">Cell envelope</location>
    </subcellularLocation>
</comment>
<evidence type="ECO:0000259" key="6">
    <source>
        <dbReference type="Pfam" id="PF04234"/>
    </source>
</evidence>
<keyword evidence="8" id="KW-1185">Reference proteome</keyword>
<reference evidence="7 8" key="1">
    <citation type="submission" date="2014-03" db="EMBL/GenBank/DDBJ databases">
        <title>Draft genome sequence of Deinococcus phoenicis 1P10ME.</title>
        <authorList>
            <person name="Stepanov V.G."/>
            <person name="Vaishampayan P."/>
            <person name="Venkateswaran K."/>
            <person name="Fox G.E."/>
        </authorList>
    </citation>
    <scope>NUCLEOTIDE SEQUENCE [LARGE SCALE GENOMIC DNA]</scope>
    <source>
        <strain evidence="7 8">1P10ME</strain>
    </source>
</reference>
<comment type="caution">
    <text evidence="7">The sequence shown here is derived from an EMBL/GenBank/DDBJ whole genome shotgun (WGS) entry which is preliminary data.</text>
</comment>
<evidence type="ECO:0000313" key="7">
    <source>
        <dbReference type="EMBL" id="EYB67672.1"/>
    </source>
</evidence>
<dbReference type="eggNOG" id="COG2372">
    <property type="taxonomic scope" value="Bacteria"/>
</dbReference>